<dbReference type="AlphaFoldDB" id="A0A6C0BMQ7"/>
<evidence type="ECO:0000313" key="1">
    <source>
        <dbReference type="EMBL" id="QHS93685.1"/>
    </source>
</evidence>
<proteinExistence type="predicted"/>
<organism evidence="1">
    <name type="scientific">viral metagenome</name>
    <dbReference type="NCBI Taxonomy" id="1070528"/>
    <lineage>
        <taxon>unclassified sequences</taxon>
        <taxon>metagenomes</taxon>
        <taxon>organismal metagenomes</taxon>
    </lineage>
</organism>
<sequence length="161" mass="18666">MPKRRRSQSDAAKKRQRKLRNCPVWASVDKLVEMSVPVSVHPDEWPRRALFRAQISEIDKSKGLLYLDNNKWGPFTLDLKDHIFYAKVPISPWLRKPAPGAIINKRTYWIGMDGPAHRLCYKLFDIFGEWPAKLIKSILDYTGTAHQKLLCDDQDTLPDHA</sequence>
<accession>A0A6C0BMQ7</accession>
<dbReference type="EMBL" id="MN739208">
    <property type="protein sequence ID" value="QHS93685.1"/>
    <property type="molecule type" value="Genomic_DNA"/>
</dbReference>
<protein>
    <submittedName>
        <fullName evidence="1">Uncharacterized protein</fullName>
    </submittedName>
</protein>
<name>A0A6C0BMQ7_9ZZZZ</name>
<reference evidence="1" key="1">
    <citation type="journal article" date="2020" name="Nature">
        <title>Giant virus diversity and host interactions through global metagenomics.</title>
        <authorList>
            <person name="Schulz F."/>
            <person name="Roux S."/>
            <person name="Paez-Espino D."/>
            <person name="Jungbluth S."/>
            <person name="Walsh D.A."/>
            <person name="Denef V.J."/>
            <person name="McMahon K.D."/>
            <person name="Konstantinidis K.T."/>
            <person name="Eloe-Fadrosh E.A."/>
            <person name="Kyrpides N.C."/>
            <person name="Woyke T."/>
        </authorList>
    </citation>
    <scope>NUCLEOTIDE SEQUENCE</scope>
    <source>
        <strain evidence="1">GVMAG-M-3300018080-19</strain>
    </source>
</reference>